<comment type="caution">
    <text evidence="10">Lacks conserved residue(s) required for the propagation of feature annotation.</text>
</comment>
<evidence type="ECO:0000313" key="13">
    <source>
        <dbReference type="EMBL" id="KAL3418948.1"/>
    </source>
</evidence>
<dbReference type="PANTHER" id="PTHR13232:SF10">
    <property type="entry name" value="NAD(P)H-HYDRATE EPIMERASE"/>
    <property type="match status" value="1"/>
</dbReference>
<evidence type="ECO:0000256" key="7">
    <source>
        <dbReference type="ARBA" id="ARBA00022958"/>
    </source>
</evidence>
<feature type="binding site" evidence="10">
    <location>
        <begin position="127"/>
        <end position="133"/>
    </location>
    <ligand>
        <name>(6S)-NADPHX</name>
        <dbReference type="ChEBI" id="CHEBI:64076"/>
    </ligand>
</feature>
<reference evidence="13 14" key="1">
    <citation type="submission" date="2024-06" db="EMBL/GenBank/DDBJ databases">
        <title>Complete genome of Phlyctema vagabunda strain 19-DSS-EL-015.</title>
        <authorList>
            <person name="Fiorenzani C."/>
        </authorList>
    </citation>
    <scope>NUCLEOTIDE SEQUENCE [LARGE SCALE GENOMIC DNA]</scope>
    <source>
        <strain evidence="13 14">19-DSS-EL-015</strain>
    </source>
</reference>
<keyword evidence="4 10" id="KW-0479">Metal-binding</keyword>
<evidence type="ECO:0000256" key="1">
    <source>
        <dbReference type="ARBA" id="ARBA00000013"/>
    </source>
</evidence>
<feature type="domain" description="YjeF N-terminal" evidence="12">
    <location>
        <begin position="11"/>
        <end position="217"/>
    </location>
</feature>
<dbReference type="Pfam" id="PF03853">
    <property type="entry name" value="YjeF_N"/>
    <property type="match status" value="1"/>
</dbReference>
<dbReference type="InterPro" id="IPR004443">
    <property type="entry name" value="YjeF_N_dom"/>
</dbReference>
<evidence type="ECO:0000256" key="8">
    <source>
        <dbReference type="ARBA" id="ARBA00023027"/>
    </source>
</evidence>
<evidence type="ECO:0000256" key="9">
    <source>
        <dbReference type="ARBA" id="ARBA00023235"/>
    </source>
</evidence>
<comment type="similarity">
    <text evidence="10">Belongs to the NnrE/AIBP family.</text>
</comment>
<comment type="catalytic activity">
    <reaction evidence="2 10">
        <text>(6R)-NADPHX = (6S)-NADPHX</text>
        <dbReference type="Rhea" id="RHEA:32227"/>
        <dbReference type="ChEBI" id="CHEBI:64076"/>
        <dbReference type="ChEBI" id="CHEBI:64077"/>
        <dbReference type="EC" id="5.1.99.6"/>
    </reaction>
</comment>
<evidence type="ECO:0000256" key="6">
    <source>
        <dbReference type="ARBA" id="ARBA00022857"/>
    </source>
</evidence>
<name>A0ABR4P6K9_9HELO</name>
<organism evidence="13 14">
    <name type="scientific">Phlyctema vagabunda</name>
    <dbReference type="NCBI Taxonomy" id="108571"/>
    <lineage>
        <taxon>Eukaryota</taxon>
        <taxon>Fungi</taxon>
        <taxon>Dikarya</taxon>
        <taxon>Ascomycota</taxon>
        <taxon>Pezizomycotina</taxon>
        <taxon>Leotiomycetes</taxon>
        <taxon>Helotiales</taxon>
        <taxon>Dermateaceae</taxon>
        <taxon>Phlyctema</taxon>
    </lineage>
</organism>
<dbReference type="EMBL" id="JBFCZG010000008">
    <property type="protein sequence ID" value="KAL3418948.1"/>
    <property type="molecule type" value="Genomic_DNA"/>
</dbReference>
<dbReference type="SUPFAM" id="SSF64153">
    <property type="entry name" value="YjeF N-terminal domain-like"/>
    <property type="match status" value="1"/>
</dbReference>
<evidence type="ECO:0000256" key="10">
    <source>
        <dbReference type="HAMAP-Rule" id="MF_03159"/>
    </source>
</evidence>
<keyword evidence="6" id="KW-0521">NADP</keyword>
<keyword evidence="10" id="KW-0496">Mitochondrion</keyword>
<dbReference type="EC" id="5.1.99.6" evidence="3 10"/>
<comment type="subcellular location">
    <subcellularLocation>
        <location evidence="10">Cytoplasm</location>
    </subcellularLocation>
    <subcellularLocation>
        <location evidence="10">Mitochondrion</location>
    </subcellularLocation>
</comment>
<keyword evidence="5 10" id="KW-0547">Nucleotide-binding</keyword>
<evidence type="ECO:0000256" key="11">
    <source>
        <dbReference type="SAM" id="MobiDB-lite"/>
    </source>
</evidence>
<dbReference type="InterPro" id="IPR036652">
    <property type="entry name" value="YjeF_N_dom_sf"/>
</dbReference>
<comment type="function">
    <text evidence="10">Catalyzes the epimerization of the S- and R-forms of NAD(P)HX, a damaged form of NAD(P)H that is a result of enzymatic or heat-dependent hydration. This is a prerequisite for the S-specific NAD(P)H-hydrate dehydratase to allow the repair of both epimers of NAD(P)HX.</text>
</comment>
<feature type="binding site" evidence="10">
    <location>
        <position position="156"/>
    </location>
    <ligand>
        <name>(6S)-NADPHX</name>
        <dbReference type="ChEBI" id="CHEBI:64076"/>
    </ligand>
</feature>
<feature type="binding site" evidence="10">
    <location>
        <begin position="61"/>
        <end position="65"/>
    </location>
    <ligand>
        <name>(6S)-NADPHX</name>
        <dbReference type="ChEBI" id="CHEBI:64076"/>
    </ligand>
</feature>
<evidence type="ECO:0000313" key="14">
    <source>
        <dbReference type="Proteomes" id="UP001629113"/>
    </source>
</evidence>
<feature type="binding site" evidence="10">
    <location>
        <position position="62"/>
    </location>
    <ligand>
        <name>K(+)</name>
        <dbReference type="ChEBI" id="CHEBI:29103"/>
    </ligand>
</feature>
<dbReference type="PROSITE" id="PS51385">
    <property type="entry name" value="YJEF_N"/>
    <property type="match status" value="1"/>
</dbReference>
<comment type="catalytic activity">
    <reaction evidence="1 10">
        <text>(6R)-NADHX = (6S)-NADHX</text>
        <dbReference type="Rhea" id="RHEA:32215"/>
        <dbReference type="ChEBI" id="CHEBI:64074"/>
        <dbReference type="ChEBI" id="CHEBI:64075"/>
        <dbReference type="EC" id="5.1.99.6"/>
    </reaction>
</comment>
<feature type="binding site" evidence="10">
    <location>
        <position position="123"/>
    </location>
    <ligand>
        <name>K(+)</name>
        <dbReference type="ChEBI" id="CHEBI:29103"/>
    </ligand>
</feature>
<dbReference type="HAMAP" id="MF_01966">
    <property type="entry name" value="NADHX_epimerase"/>
    <property type="match status" value="1"/>
</dbReference>
<keyword evidence="9 10" id="KW-0413">Isomerase</keyword>
<protein>
    <recommendedName>
        <fullName evidence="3 10">NAD(P)H-hydrate epimerase</fullName>
        <ecNumber evidence="3 10">5.1.99.6</ecNumber>
    </recommendedName>
    <alternativeName>
        <fullName evidence="10">NAD(P)HX epimerase</fullName>
    </alternativeName>
</protein>
<dbReference type="Proteomes" id="UP001629113">
    <property type="component" value="Unassembled WGS sequence"/>
</dbReference>
<keyword evidence="7 10" id="KW-0630">Potassium</keyword>
<sequence length="236" mass="25749">MALKTLSAKNAAALDKDLMSIGAFSLDQLMELAGLSVSQAVYRIHPFSKGRRVLVACGPGNNGGDGLVAARHLFHYGYKPTIYYPKQSKNDLYQRLASQLRNLEIPFTDDFPSAVNETDHIVDAIFGFSFSGEVREPFPAVIEALKETSLPVTSVDAPSSWSIENGPPTSGPGKDFNPTALVSLTAPKPLVKWFKGRHFVGGRFLSPDIAKKYDLDLPAYEGFDQVVEVSSLDEKL</sequence>
<evidence type="ECO:0000256" key="3">
    <source>
        <dbReference type="ARBA" id="ARBA00012228"/>
    </source>
</evidence>
<evidence type="ECO:0000256" key="4">
    <source>
        <dbReference type="ARBA" id="ARBA00022723"/>
    </source>
</evidence>
<dbReference type="InterPro" id="IPR032976">
    <property type="entry name" value="YJEFN_prot_NAXE-like"/>
</dbReference>
<evidence type="ECO:0000256" key="5">
    <source>
        <dbReference type="ARBA" id="ARBA00022741"/>
    </source>
</evidence>
<evidence type="ECO:0000259" key="12">
    <source>
        <dbReference type="PROSITE" id="PS51385"/>
    </source>
</evidence>
<accession>A0ABR4P6K9</accession>
<gene>
    <name evidence="13" type="ORF">PVAG01_09169</name>
</gene>
<keyword evidence="14" id="KW-1185">Reference proteome</keyword>
<feature type="binding site" evidence="10">
    <location>
        <position position="159"/>
    </location>
    <ligand>
        <name>K(+)</name>
        <dbReference type="ChEBI" id="CHEBI:29103"/>
    </ligand>
</feature>
<dbReference type="PANTHER" id="PTHR13232">
    <property type="entry name" value="NAD(P)H-HYDRATE EPIMERASE"/>
    <property type="match status" value="1"/>
</dbReference>
<keyword evidence="8 10" id="KW-0520">NAD</keyword>
<proteinExistence type="inferred from homology"/>
<dbReference type="Gene3D" id="3.40.50.10260">
    <property type="entry name" value="YjeF N-terminal domain"/>
    <property type="match status" value="1"/>
</dbReference>
<comment type="cofactor">
    <cofactor evidence="10">
        <name>K(+)</name>
        <dbReference type="ChEBI" id="CHEBI:29103"/>
    </cofactor>
    <text evidence="10">Binds 1 potassium ion per subunit.</text>
</comment>
<evidence type="ECO:0000256" key="2">
    <source>
        <dbReference type="ARBA" id="ARBA00000909"/>
    </source>
</evidence>
<feature type="region of interest" description="Disordered" evidence="11">
    <location>
        <begin position="157"/>
        <end position="176"/>
    </location>
</feature>
<keyword evidence="10" id="KW-0963">Cytoplasm</keyword>
<dbReference type="NCBIfam" id="TIGR00197">
    <property type="entry name" value="yjeF_nterm"/>
    <property type="match status" value="1"/>
</dbReference>
<comment type="caution">
    <text evidence="13">The sequence shown here is derived from an EMBL/GenBank/DDBJ whole genome shotgun (WGS) entry which is preliminary data.</text>
</comment>